<dbReference type="CAZy" id="GH51">
    <property type="family name" value="Glycoside Hydrolase Family 51"/>
</dbReference>
<feature type="compositionally biased region" description="Low complexity" evidence="1">
    <location>
        <begin position="562"/>
        <end position="571"/>
    </location>
</feature>
<dbReference type="RefSeq" id="WP_015898413.1">
    <property type="nucleotide sequence ID" value="NC_012483.1"/>
</dbReference>
<dbReference type="HOGENOM" id="CLU_348038_0_0_0"/>
<dbReference type="GO" id="GO:0000272">
    <property type="term" value="P:polysaccharide catabolic process"/>
    <property type="evidence" value="ECO:0007669"/>
    <property type="project" value="TreeGrafter"/>
</dbReference>
<evidence type="ECO:0000256" key="1">
    <source>
        <dbReference type="SAM" id="MobiDB-lite"/>
    </source>
</evidence>
<dbReference type="InParanoid" id="C1F6F0"/>
<evidence type="ECO:0000313" key="3">
    <source>
        <dbReference type="Proteomes" id="UP000002207"/>
    </source>
</evidence>
<feature type="region of interest" description="Disordered" evidence="1">
    <location>
        <begin position="562"/>
        <end position="581"/>
    </location>
</feature>
<dbReference type="SUPFAM" id="SSF49785">
    <property type="entry name" value="Galactose-binding domain-like"/>
    <property type="match status" value="1"/>
</dbReference>
<dbReference type="Gene3D" id="2.60.120.260">
    <property type="entry name" value="Galactose-binding domain-like"/>
    <property type="match status" value="1"/>
</dbReference>
<dbReference type="OrthoDB" id="7783360at2"/>
<dbReference type="STRING" id="240015.ACP_3384"/>
<accession>C1F6F0</accession>
<keyword evidence="3" id="KW-1185">Reference proteome</keyword>
<keyword evidence="2" id="KW-0378">Hydrolase</keyword>
<dbReference type="InterPro" id="IPR008979">
    <property type="entry name" value="Galactose-bd-like_sf"/>
</dbReference>
<dbReference type="InterPro" id="IPR017853">
    <property type="entry name" value="GH"/>
</dbReference>
<gene>
    <name evidence="2" type="ordered locus">ACP_3384</name>
</gene>
<dbReference type="Proteomes" id="UP000002207">
    <property type="component" value="Chromosome"/>
</dbReference>
<dbReference type="EMBL" id="CP001472">
    <property type="protein sequence ID" value="ACO32472.1"/>
    <property type="molecule type" value="Genomic_DNA"/>
</dbReference>
<organism evidence="2 3">
    <name type="scientific">Acidobacterium capsulatum (strain ATCC 51196 / DSM 11244 / BCRC 80197 / JCM 7670 / NBRC 15755 / NCIMB 13165 / 161)</name>
    <dbReference type="NCBI Taxonomy" id="240015"/>
    <lineage>
        <taxon>Bacteria</taxon>
        <taxon>Pseudomonadati</taxon>
        <taxon>Acidobacteriota</taxon>
        <taxon>Terriglobia</taxon>
        <taxon>Terriglobales</taxon>
        <taxon>Acidobacteriaceae</taxon>
        <taxon>Acidobacterium</taxon>
    </lineage>
</organism>
<dbReference type="GO" id="GO:0016787">
    <property type="term" value="F:hydrolase activity"/>
    <property type="evidence" value="ECO:0007669"/>
    <property type="project" value="UniProtKB-KW"/>
</dbReference>
<dbReference type="Gene3D" id="2.60.40.1180">
    <property type="entry name" value="Golgi alpha-mannosidase II"/>
    <property type="match status" value="1"/>
</dbReference>
<dbReference type="KEGG" id="aca:ACP_3384"/>
<dbReference type="AlphaFoldDB" id="C1F6F0"/>
<dbReference type="SUPFAM" id="SSF51445">
    <property type="entry name" value="(Trans)glycosidases"/>
    <property type="match status" value="1"/>
</dbReference>
<name>C1F6F0_ACIC5</name>
<reference evidence="2 3" key="1">
    <citation type="journal article" date="2009" name="Appl. Environ. Microbiol.">
        <title>Three genomes from the phylum Acidobacteria provide insight into the lifestyles of these microorganisms in soils.</title>
        <authorList>
            <person name="Ward N.L."/>
            <person name="Challacombe J.F."/>
            <person name="Janssen P.H."/>
            <person name="Henrissat B."/>
            <person name="Coutinho P.M."/>
            <person name="Wu M."/>
            <person name="Xie G."/>
            <person name="Haft D.H."/>
            <person name="Sait M."/>
            <person name="Badger J."/>
            <person name="Barabote R.D."/>
            <person name="Bradley B."/>
            <person name="Brettin T.S."/>
            <person name="Brinkac L.M."/>
            <person name="Bruce D."/>
            <person name="Creasy T."/>
            <person name="Daugherty S.C."/>
            <person name="Davidsen T.M."/>
            <person name="DeBoy R.T."/>
            <person name="Detter J.C."/>
            <person name="Dodson R.J."/>
            <person name="Durkin A.S."/>
            <person name="Ganapathy A."/>
            <person name="Gwinn-Giglio M."/>
            <person name="Han C.S."/>
            <person name="Khouri H."/>
            <person name="Kiss H."/>
            <person name="Kothari S.P."/>
            <person name="Madupu R."/>
            <person name="Nelson K.E."/>
            <person name="Nelson W.C."/>
            <person name="Paulsen I."/>
            <person name="Penn K."/>
            <person name="Ren Q."/>
            <person name="Rosovitz M.J."/>
            <person name="Selengut J.D."/>
            <person name="Shrivastava S."/>
            <person name="Sullivan S.A."/>
            <person name="Tapia R."/>
            <person name="Thompson L.S."/>
            <person name="Watkins K.L."/>
            <person name="Yang Q."/>
            <person name="Yu C."/>
            <person name="Zafar N."/>
            <person name="Zhou L."/>
            <person name="Kuske C.R."/>
        </authorList>
    </citation>
    <scope>NUCLEOTIDE SEQUENCE [LARGE SCALE GENOMIC DNA]</scope>
    <source>
        <strain evidence="3">ATCC 51196 / DSM 11244 / BCRC 80197 / JCM 7670 / NBRC 15755 / NCIMB 13165 / 161</strain>
    </source>
</reference>
<proteinExistence type="predicted"/>
<evidence type="ECO:0000313" key="2">
    <source>
        <dbReference type="EMBL" id="ACO32472.1"/>
    </source>
</evidence>
<sequence length="810" mass="86659">MPSGSPLRSSRSAGLRWLALLLAIAAAALAFAGIRWHGLDVARAASGTRSNTSGVTRIDLTGRVLRPQVERFGINLGNQTFYDSGQMMRNLIFRNPGFEGARYRSIVRCVEVTATTCTASRPDAAWTPGFWTGAHFRTLNGSATGTVAVMQPPSRNNPRRGMVLTFAAPLHAGEYLVLNKAFPGDPTAGWWTQATGGASFAAELHDLAPGSPGRQALRILADGPGQSATVSSYFDSTAGHTFVLLHGAYMLRFRARGLSPHAQLAVSVARGTMPAYLQRNLTLTSQWKSYTLAFSAHEVDITPATAALSFHVAHSNVLLDDVSLEKAGPQAAANPTAFRASVVAALRQLHPGVLRYMATGAELGSTLANLLAPPFARERTGYSAWSLDDPAIPMGLGEFLTLCKTVHADPWITLPSATSDEEGRELIEYLSGPVTSPWGKLRLLVHHAAPWTSAFGRIHLELGNETWNSGFAGESITDPHAYGQRATSLFSALRAAPGFSAGKFDLILGGQADYPARNAQILAAASQFDTFAVAPYLMRSLSDTATPEATYAPLLAQPQAMEQMEQSAAQSREQPDSEVASAARLAAARHAALSVYEVNLHTTEGTASQAVLARFPASAAAGLAVADHLLRMQRDAGVRNALLFSLPQFEYRRNDGKLVPLWGTVVDMGVTNRKRPQFLTTELANLAIGNEPAQETEARMEGGGPMLAIHSANGPVDLAHAQLLDAFAFRSAHHHALVLFNLDLGRAHTIELRGPQAPNAGEPVEISRLAASQPGLTNEQSAMVMIQTTHMVTMSDKVTLPALSMTVIRW</sequence>
<dbReference type="PANTHER" id="PTHR43576">
    <property type="entry name" value="ALPHA-L-ARABINOFURANOSIDASE C-RELATED"/>
    <property type="match status" value="1"/>
</dbReference>
<protein>
    <submittedName>
        <fullName evidence="2">Glycosyl hydrolase, family 52</fullName>
    </submittedName>
</protein>
<dbReference type="eggNOG" id="COG3534">
    <property type="taxonomic scope" value="Bacteria"/>
</dbReference>
<dbReference type="Gene3D" id="3.20.20.80">
    <property type="entry name" value="Glycosidases"/>
    <property type="match status" value="1"/>
</dbReference>
<dbReference type="InterPro" id="IPR013780">
    <property type="entry name" value="Glyco_hydro_b"/>
</dbReference>